<evidence type="ECO:0000313" key="5">
    <source>
        <dbReference type="Proteomes" id="UP000824201"/>
    </source>
</evidence>
<dbReference type="AlphaFoldDB" id="A0A9D1JCS5"/>
<name>A0A9D1JCS5_9FIRM</name>
<dbReference type="PANTHER" id="PTHR31088:SF6">
    <property type="entry name" value="PHAGE SHOCK PROTEIN A"/>
    <property type="match status" value="1"/>
</dbReference>
<feature type="region of interest" description="Disordered" evidence="3">
    <location>
        <begin position="223"/>
        <end position="251"/>
    </location>
</feature>
<evidence type="ECO:0000256" key="2">
    <source>
        <dbReference type="SAM" id="Coils"/>
    </source>
</evidence>
<protein>
    <submittedName>
        <fullName evidence="4">PspA/IM30 family protein</fullName>
    </submittedName>
</protein>
<dbReference type="EMBL" id="DVHN01000064">
    <property type="protein sequence ID" value="HIR88468.1"/>
    <property type="molecule type" value="Genomic_DNA"/>
</dbReference>
<feature type="coiled-coil region" evidence="2">
    <location>
        <begin position="115"/>
        <end position="192"/>
    </location>
</feature>
<comment type="caution">
    <text evidence="4">The sequence shown here is derived from an EMBL/GenBank/DDBJ whole genome shotgun (WGS) entry which is preliminary data.</text>
</comment>
<sequence>MGVIQRFKDIMSANVNAVLDKAEDPEKMIDQYMRNLQDDLGKVKAETAAVMAEETRAKRELDECNQEVEKLQKYAEKAVAAGNDSDARLFLQKKQTVAAQQIALRQAYDSASANAAKMRQMHDKIVKDMENLNQRKAAIKAKVAAAKAQERVNQIGGSLKGVSNHMSAFDRMEEKANKMLDQANAMAELNEAGQEDSIEDLMSKYDDGSSSNVEDELAALKAKMSGKTEASEQTSGVEDELEALKAKLNTQ</sequence>
<reference evidence="4" key="2">
    <citation type="journal article" date="2021" name="PeerJ">
        <title>Extensive microbial diversity within the chicken gut microbiome revealed by metagenomics and culture.</title>
        <authorList>
            <person name="Gilroy R."/>
            <person name="Ravi A."/>
            <person name="Getino M."/>
            <person name="Pursley I."/>
            <person name="Horton D.L."/>
            <person name="Alikhan N.F."/>
            <person name="Baker D."/>
            <person name="Gharbi K."/>
            <person name="Hall N."/>
            <person name="Watson M."/>
            <person name="Adriaenssens E.M."/>
            <person name="Foster-Nyarko E."/>
            <person name="Jarju S."/>
            <person name="Secka A."/>
            <person name="Antonio M."/>
            <person name="Oren A."/>
            <person name="Chaudhuri R.R."/>
            <person name="La Ragione R."/>
            <person name="Hildebrand F."/>
            <person name="Pallen M.J."/>
        </authorList>
    </citation>
    <scope>NUCLEOTIDE SEQUENCE</scope>
    <source>
        <strain evidence="4">ChiW13-3771</strain>
    </source>
</reference>
<feature type="coiled-coil region" evidence="2">
    <location>
        <begin position="54"/>
        <end position="81"/>
    </location>
</feature>
<organism evidence="4 5">
    <name type="scientific">Candidatus Fimimorpha faecalis</name>
    <dbReference type="NCBI Taxonomy" id="2840824"/>
    <lineage>
        <taxon>Bacteria</taxon>
        <taxon>Bacillati</taxon>
        <taxon>Bacillota</taxon>
        <taxon>Clostridia</taxon>
        <taxon>Eubacteriales</taxon>
        <taxon>Candidatus Fimimorpha</taxon>
    </lineage>
</organism>
<evidence type="ECO:0000256" key="1">
    <source>
        <dbReference type="ARBA" id="ARBA00043985"/>
    </source>
</evidence>
<dbReference type="Proteomes" id="UP000824201">
    <property type="component" value="Unassembled WGS sequence"/>
</dbReference>
<dbReference type="PANTHER" id="PTHR31088">
    <property type="entry name" value="MEMBRANE-ASSOCIATED PROTEIN VIPP1, CHLOROPLASTIC"/>
    <property type="match status" value="1"/>
</dbReference>
<dbReference type="Pfam" id="PF04012">
    <property type="entry name" value="PspA_IM30"/>
    <property type="match status" value="1"/>
</dbReference>
<proteinExistence type="inferred from homology"/>
<accession>A0A9D1JCS5</accession>
<keyword evidence="2" id="KW-0175">Coiled coil</keyword>
<evidence type="ECO:0000313" key="4">
    <source>
        <dbReference type="EMBL" id="HIR88468.1"/>
    </source>
</evidence>
<comment type="similarity">
    <text evidence="1">Belongs to the PspA/Vipp/IM30 family.</text>
</comment>
<reference evidence="4" key="1">
    <citation type="submission" date="2020-10" db="EMBL/GenBank/DDBJ databases">
        <authorList>
            <person name="Gilroy R."/>
        </authorList>
    </citation>
    <scope>NUCLEOTIDE SEQUENCE</scope>
    <source>
        <strain evidence="4">ChiW13-3771</strain>
    </source>
</reference>
<dbReference type="InterPro" id="IPR007157">
    <property type="entry name" value="PspA_VIPP1"/>
</dbReference>
<evidence type="ECO:0000256" key="3">
    <source>
        <dbReference type="SAM" id="MobiDB-lite"/>
    </source>
</evidence>
<gene>
    <name evidence="4" type="ORF">IAC96_05905</name>
</gene>